<feature type="region of interest" description="Disordered" evidence="2">
    <location>
        <begin position="144"/>
        <end position="183"/>
    </location>
</feature>
<keyword evidence="3" id="KW-0812">Transmembrane</keyword>
<keyword evidence="3" id="KW-1133">Transmembrane helix</keyword>
<protein>
    <submittedName>
        <fullName evidence="4">Uncharacterized protein</fullName>
    </submittedName>
</protein>
<feature type="compositionally biased region" description="Basic residues" evidence="2">
    <location>
        <begin position="164"/>
        <end position="178"/>
    </location>
</feature>
<sequence length="518" mass="56592">MEEAANNLAILVDPLTLCTSIGMNAFGWLIRLRWLRLESKGLQNVATYTGSVGRGCLGSDLSILRVSCSKQSDLCRSTPNHPRRFATCSRAHVHTRLCTWVWKTRITALVESNDVVTKVPSITLEEGARRTPKCTAMAVPTKTLAAGRKTNAPKPSEVSLQHAARTRSGKGRKPRAQKRHAESRRSLSFLCLTPLGFAVHELTDSKEAVANMGSTSLRVRALEKENKTLKAKLEGEVEKEKQASSKAKEEAKRIADLEAAQRAQKKAEELRVRRMVLQAAGQASGVAALGAGAFAILTKGSIIASLGNLFRSFGGSSLVALGLRGNIFGVKFRVVEWDLESSPAPEGRMKTVVLRVLTVEGLKKEIAKANGLGSPSQVAQLGHWVGDFVELLPAKGYIGYLQDPCWIVWSQVQPASMGGIDIPPRVVKLLKVRERVDQREELAPILTNISAVASTLRADKPQLVSESVEESIVELLLEGDEKLLVLCDSYLSSDPEKFFRIGQKYLEKLNKKEEGLKG</sequence>
<gene>
    <name evidence="4" type="ORF">PSAL00342_LOCUS5459</name>
</gene>
<feature type="transmembrane region" description="Helical" evidence="3">
    <location>
        <begin position="6"/>
        <end position="30"/>
    </location>
</feature>
<keyword evidence="3" id="KW-0472">Membrane</keyword>
<dbReference type="AlphaFoldDB" id="A0A7S3XEM1"/>
<name>A0A7S3XEM1_9CHLO</name>
<reference evidence="4" key="1">
    <citation type="submission" date="2021-01" db="EMBL/GenBank/DDBJ databases">
        <authorList>
            <person name="Corre E."/>
            <person name="Pelletier E."/>
            <person name="Niang G."/>
            <person name="Scheremetjew M."/>
            <person name="Finn R."/>
            <person name="Kale V."/>
            <person name="Holt S."/>
            <person name="Cochrane G."/>
            <person name="Meng A."/>
            <person name="Brown T."/>
            <person name="Cohen L."/>
        </authorList>
    </citation>
    <scope>NUCLEOTIDE SEQUENCE</scope>
    <source>
        <strain evidence="4">CCMP1897</strain>
    </source>
</reference>
<dbReference type="EMBL" id="HBIS01006051">
    <property type="protein sequence ID" value="CAE0611624.1"/>
    <property type="molecule type" value="Transcribed_RNA"/>
</dbReference>
<keyword evidence="1" id="KW-0175">Coiled coil</keyword>
<feature type="coiled-coil region" evidence="1">
    <location>
        <begin position="219"/>
        <end position="280"/>
    </location>
</feature>
<evidence type="ECO:0000256" key="2">
    <source>
        <dbReference type="SAM" id="MobiDB-lite"/>
    </source>
</evidence>
<organism evidence="4">
    <name type="scientific">Picocystis salinarum</name>
    <dbReference type="NCBI Taxonomy" id="88271"/>
    <lineage>
        <taxon>Eukaryota</taxon>
        <taxon>Viridiplantae</taxon>
        <taxon>Chlorophyta</taxon>
        <taxon>Picocystophyceae</taxon>
        <taxon>Picocystales</taxon>
        <taxon>Picocystaceae</taxon>
        <taxon>Picocystis</taxon>
    </lineage>
</organism>
<accession>A0A7S3XEM1</accession>
<proteinExistence type="predicted"/>
<evidence type="ECO:0000313" key="4">
    <source>
        <dbReference type="EMBL" id="CAE0611624.1"/>
    </source>
</evidence>
<evidence type="ECO:0000256" key="3">
    <source>
        <dbReference type="SAM" id="Phobius"/>
    </source>
</evidence>
<evidence type="ECO:0000256" key="1">
    <source>
        <dbReference type="SAM" id="Coils"/>
    </source>
</evidence>